<dbReference type="PANTHER" id="PTHR22946">
    <property type="entry name" value="DIENELACTONE HYDROLASE DOMAIN-CONTAINING PROTEIN-RELATED"/>
    <property type="match status" value="1"/>
</dbReference>
<dbReference type="EMBL" id="WBMO01000005">
    <property type="protein sequence ID" value="MDV2477791.1"/>
    <property type="molecule type" value="Genomic_DNA"/>
</dbReference>
<evidence type="ECO:0000313" key="4">
    <source>
        <dbReference type="EMBL" id="MDV2477791.1"/>
    </source>
</evidence>
<keyword evidence="5" id="KW-1185">Reference proteome</keyword>
<proteinExistence type="inferred from homology"/>
<dbReference type="Proteomes" id="UP001275440">
    <property type="component" value="Unassembled WGS sequence"/>
</dbReference>
<dbReference type="Pfam" id="PF12146">
    <property type="entry name" value="Hydrolase_4"/>
    <property type="match status" value="1"/>
</dbReference>
<dbReference type="Gene3D" id="3.40.50.1820">
    <property type="entry name" value="alpha/beta hydrolase"/>
    <property type="match status" value="1"/>
</dbReference>
<dbReference type="InterPro" id="IPR022742">
    <property type="entry name" value="Hydrolase_4"/>
</dbReference>
<accession>A0ABU3WUW7</accession>
<evidence type="ECO:0000313" key="5">
    <source>
        <dbReference type="Proteomes" id="UP001275440"/>
    </source>
</evidence>
<reference evidence="4 5" key="1">
    <citation type="submission" date="2019-10" db="EMBL/GenBank/DDBJ databases">
        <title>Draft Genome Assembly of Rhodococcus zopfii DSM44189.</title>
        <authorList>
            <person name="Sutton J.M."/>
            <person name="Akob D.M."/>
            <person name="Bushman T.J."/>
        </authorList>
    </citation>
    <scope>NUCLEOTIDE SEQUENCE [LARGE SCALE GENOMIC DNA]</scope>
    <source>
        <strain evidence="4 5">DSM 44189</strain>
    </source>
</reference>
<dbReference type="GO" id="GO:0016787">
    <property type="term" value="F:hydrolase activity"/>
    <property type="evidence" value="ECO:0007669"/>
    <property type="project" value="UniProtKB-KW"/>
</dbReference>
<keyword evidence="2 4" id="KW-0378">Hydrolase</keyword>
<evidence type="ECO:0000259" key="3">
    <source>
        <dbReference type="Pfam" id="PF12146"/>
    </source>
</evidence>
<sequence>MMHDLTFTSHGVTCAAWHLPASTDAFAGGAGRPCIVLGHGFGGTRDTGLLAYAEAFAAAGIDAFVFDYRGFGASAGEPRQNVGFRRQRQDYHAAIDTARHLPGVDPGRIVLWGTSYSGGHVIAVAAQDKRVTAVVSMNPATDGFAALVQIARYAGVSQLVRAAGHGLRDAARALTGRPPYHVPVVAQPGSTAIISTPGAEDAYLSIAGPTWRNEVCARTALEVGLNRPTIHASRLTCPILLQVGTDDRVAPPDAARRTAQKAGRWARLRTYPVDHFEFYRGVWQRQVLADQLDFLTRVLRPATEADSIVSVRPIHAGPRRAATLDSSVNCD</sequence>
<protein>
    <submittedName>
        <fullName evidence="4">Alpha/beta hydrolase</fullName>
    </submittedName>
</protein>
<dbReference type="PANTHER" id="PTHR22946:SF9">
    <property type="entry name" value="POLYKETIDE TRANSFERASE AF380"/>
    <property type="match status" value="1"/>
</dbReference>
<dbReference type="InterPro" id="IPR050261">
    <property type="entry name" value="FrsA_esterase"/>
</dbReference>
<dbReference type="InterPro" id="IPR029058">
    <property type="entry name" value="AB_hydrolase_fold"/>
</dbReference>
<comment type="caution">
    <text evidence="4">The sequence shown here is derived from an EMBL/GenBank/DDBJ whole genome shotgun (WGS) entry which is preliminary data.</text>
</comment>
<comment type="similarity">
    <text evidence="1">Belongs to the AB hydrolase superfamily.</text>
</comment>
<gene>
    <name evidence="4" type="ORF">F8M49_24720</name>
</gene>
<evidence type="ECO:0000256" key="1">
    <source>
        <dbReference type="ARBA" id="ARBA00008645"/>
    </source>
</evidence>
<organism evidence="4 5">
    <name type="scientific">Rhodococcus zopfii</name>
    <dbReference type="NCBI Taxonomy" id="43772"/>
    <lineage>
        <taxon>Bacteria</taxon>
        <taxon>Bacillati</taxon>
        <taxon>Actinomycetota</taxon>
        <taxon>Actinomycetes</taxon>
        <taxon>Mycobacteriales</taxon>
        <taxon>Nocardiaceae</taxon>
        <taxon>Rhodococcus</taxon>
    </lineage>
</organism>
<dbReference type="SUPFAM" id="SSF53474">
    <property type="entry name" value="alpha/beta-Hydrolases"/>
    <property type="match status" value="1"/>
</dbReference>
<name>A0ABU3WUW7_9NOCA</name>
<evidence type="ECO:0000256" key="2">
    <source>
        <dbReference type="ARBA" id="ARBA00022801"/>
    </source>
</evidence>
<feature type="domain" description="Serine aminopeptidase S33" evidence="3">
    <location>
        <begin position="33"/>
        <end position="272"/>
    </location>
</feature>